<dbReference type="NCBIfam" id="TIGR02601">
    <property type="entry name" value="autotrns_rpt"/>
    <property type="match status" value="4"/>
</dbReference>
<dbReference type="AlphaFoldDB" id="A0A4R3LJL7"/>
<dbReference type="RefSeq" id="WP_245504864.1">
    <property type="nucleotide sequence ID" value="NZ_SMAI01000037.1"/>
</dbReference>
<dbReference type="SUPFAM" id="SSF51126">
    <property type="entry name" value="Pectin lyase-like"/>
    <property type="match status" value="2"/>
</dbReference>
<evidence type="ECO:0000313" key="3">
    <source>
        <dbReference type="Proteomes" id="UP000294664"/>
    </source>
</evidence>
<organism evidence="2 3">
    <name type="scientific">Aquabacter spiritensis</name>
    <dbReference type="NCBI Taxonomy" id="933073"/>
    <lineage>
        <taxon>Bacteria</taxon>
        <taxon>Pseudomonadati</taxon>
        <taxon>Pseudomonadota</taxon>
        <taxon>Alphaproteobacteria</taxon>
        <taxon>Hyphomicrobiales</taxon>
        <taxon>Xanthobacteraceae</taxon>
        <taxon>Aquabacter</taxon>
    </lineage>
</organism>
<protein>
    <submittedName>
        <fullName evidence="2">Autotransporter-associated beta strand protein</fullName>
    </submittedName>
</protein>
<gene>
    <name evidence="2" type="ORF">EDC64_1372</name>
</gene>
<dbReference type="PANTHER" id="PTHR35037:SF3">
    <property type="entry name" value="C-TERMINAL REGION OF AIDA-LIKE PROTEIN"/>
    <property type="match status" value="1"/>
</dbReference>
<dbReference type="InterPro" id="IPR051551">
    <property type="entry name" value="Autotransporter_adhesion"/>
</dbReference>
<sequence>GALALEGTGALQASETFTYASAVTLTPVAGMGGGAFNVDATKTLTLTGAIGGTGALDKQGSGTLVIGSNTYSGATMVSGGTLTIGGGSSLSDTALLSVAAGALLNLTDADESVGSLAGAGEVALNGHCLTTGGDGTGSTFSGAITGSGCVTKTGAGTLTLTGTSSYSGPTTVSGGAIQVYAAGALGTGALALEGPGTLRASETFTYASAISLTPVDGIGGGTFEVDDSKTLTLTGAIAGLGNLAKTGTGTLVVGGTNSYSGATEVTAGILIATGGQAIGDTSAVNVALGAQFILQGNETVGSITGSGGLVLDGATLNTGGDNTSTVYAGAIGGTGGLTKSGTGTLTLSGANTYSGDTEVTGGGLAVTGSVDGDVYVYDQATLSGTGIITKTVHVLDGGTLEGAQASGLTMGGLNLSGAANVNVTLGAPTAGSVFAVTGNVTLDGTLNVTPTGGFGIGIYRVMNYSGTLTDNGMDVGALPDGLSGGIQSAIPNQVNLFVEDPNSPILFWNGANTTPTQSVLGGSGTWTAGAQTNWINASGTIPRSWNGGFAVFQG</sequence>
<dbReference type="Proteomes" id="UP000294664">
    <property type="component" value="Unassembled WGS sequence"/>
</dbReference>
<dbReference type="Gene3D" id="2.160.20.20">
    <property type="match status" value="1"/>
</dbReference>
<accession>A0A4R3LJL7</accession>
<proteinExistence type="predicted"/>
<dbReference type="InterPro" id="IPR012332">
    <property type="entry name" value="Autotransporter_pectin_lyase_C"/>
</dbReference>
<name>A0A4R3LJL7_9HYPH</name>
<evidence type="ECO:0000313" key="2">
    <source>
        <dbReference type="EMBL" id="TCS99735.1"/>
    </source>
</evidence>
<feature type="non-terminal residue" evidence="2">
    <location>
        <position position="1"/>
    </location>
</feature>
<dbReference type="InterPro" id="IPR011050">
    <property type="entry name" value="Pectin_lyase_fold/virulence"/>
</dbReference>
<dbReference type="EMBL" id="SMAI01000037">
    <property type="protein sequence ID" value="TCS99735.1"/>
    <property type="molecule type" value="Genomic_DNA"/>
</dbReference>
<dbReference type="InterPro" id="IPR013425">
    <property type="entry name" value="Autotrns_rpt"/>
</dbReference>
<comment type="caution">
    <text evidence="2">The sequence shown here is derived from an EMBL/GenBank/DDBJ whole genome shotgun (WGS) entry which is preliminary data.</text>
</comment>
<evidence type="ECO:0000256" key="1">
    <source>
        <dbReference type="ARBA" id="ARBA00022729"/>
    </source>
</evidence>
<dbReference type="PANTHER" id="PTHR35037">
    <property type="entry name" value="C-TERMINAL REGION OF AIDA-LIKE PROTEIN"/>
    <property type="match status" value="1"/>
</dbReference>
<feature type="non-terminal residue" evidence="2">
    <location>
        <position position="554"/>
    </location>
</feature>
<keyword evidence="3" id="KW-1185">Reference proteome</keyword>
<keyword evidence="1" id="KW-0732">Signal</keyword>
<reference evidence="2 3" key="1">
    <citation type="submission" date="2019-03" db="EMBL/GenBank/DDBJ databases">
        <title>Genomic Encyclopedia of Type Strains, Phase IV (KMG-IV): sequencing the most valuable type-strain genomes for metagenomic binning, comparative biology and taxonomic classification.</title>
        <authorList>
            <person name="Goeker M."/>
        </authorList>
    </citation>
    <scope>NUCLEOTIDE SEQUENCE [LARGE SCALE GENOMIC DNA]</scope>
    <source>
        <strain evidence="2 3">DSM 9035</strain>
    </source>
</reference>
<dbReference type="Pfam" id="PF12951">
    <property type="entry name" value="PATR"/>
    <property type="match status" value="4"/>
</dbReference>